<dbReference type="Gene3D" id="3.40.50.150">
    <property type="entry name" value="Vaccinia Virus protein VP39"/>
    <property type="match status" value="1"/>
</dbReference>
<evidence type="ECO:0000313" key="3">
    <source>
        <dbReference type="Proteomes" id="UP000179270"/>
    </source>
</evidence>
<dbReference type="InterPro" id="IPR041698">
    <property type="entry name" value="Methyltransf_25"/>
</dbReference>
<dbReference type="EMBL" id="MGAF01000058">
    <property type="protein sequence ID" value="OGK39086.1"/>
    <property type="molecule type" value="Genomic_DNA"/>
</dbReference>
<dbReference type="Pfam" id="PF13649">
    <property type="entry name" value="Methyltransf_25"/>
    <property type="match status" value="1"/>
</dbReference>
<organism evidence="2 3">
    <name type="scientific">Candidatus Roizmanbacteria bacterium RIFCSPLOWO2_01_FULL_35_13</name>
    <dbReference type="NCBI Taxonomy" id="1802055"/>
    <lineage>
        <taxon>Bacteria</taxon>
        <taxon>Candidatus Roizmaniibacteriota</taxon>
    </lineage>
</organism>
<dbReference type="Proteomes" id="UP000179270">
    <property type="component" value="Unassembled WGS sequence"/>
</dbReference>
<protein>
    <recommendedName>
        <fullName evidence="1">Methyltransferase domain-containing protein</fullName>
    </recommendedName>
</protein>
<name>A0A1F7I6T9_9BACT</name>
<dbReference type="AlphaFoldDB" id="A0A1F7I6T9"/>
<sequence length="217" mass="25261">MLTQKEYWDKKIKQWSSLAYGKTVKLNVLERIASFFRATNTRKEVTLKLIGPKVKGKTILDLGCGFGEFSISLLMRYGPKKIIAIDISDVAIKEIKKLAKSLKLDEKIELRVEDVTKIDRLPNFDILVGIGLIDYLNSEQLKRLFNLMGEKSFIFSYCEKKLSFLNILHNIYLSIQRGPKFYKYTKKDLRALIPKNSRLFFIKKNGFQFITNSMQMK</sequence>
<dbReference type="InterPro" id="IPR029063">
    <property type="entry name" value="SAM-dependent_MTases_sf"/>
</dbReference>
<evidence type="ECO:0000259" key="1">
    <source>
        <dbReference type="Pfam" id="PF13649"/>
    </source>
</evidence>
<accession>A0A1F7I6T9</accession>
<proteinExistence type="predicted"/>
<evidence type="ECO:0000313" key="2">
    <source>
        <dbReference type="EMBL" id="OGK39086.1"/>
    </source>
</evidence>
<dbReference type="SUPFAM" id="SSF53335">
    <property type="entry name" value="S-adenosyl-L-methionine-dependent methyltransferases"/>
    <property type="match status" value="1"/>
</dbReference>
<dbReference type="STRING" id="1802055.A3A74_05680"/>
<comment type="caution">
    <text evidence="2">The sequence shown here is derived from an EMBL/GenBank/DDBJ whole genome shotgun (WGS) entry which is preliminary data.</text>
</comment>
<gene>
    <name evidence="2" type="ORF">A3A74_05680</name>
</gene>
<reference evidence="2 3" key="1">
    <citation type="journal article" date="2016" name="Nat. Commun.">
        <title>Thousands of microbial genomes shed light on interconnected biogeochemical processes in an aquifer system.</title>
        <authorList>
            <person name="Anantharaman K."/>
            <person name="Brown C.T."/>
            <person name="Hug L.A."/>
            <person name="Sharon I."/>
            <person name="Castelle C.J."/>
            <person name="Probst A.J."/>
            <person name="Thomas B.C."/>
            <person name="Singh A."/>
            <person name="Wilkins M.J."/>
            <person name="Karaoz U."/>
            <person name="Brodie E.L."/>
            <person name="Williams K.H."/>
            <person name="Hubbard S.S."/>
            <person name="Banfield J.F."/>
        </authorList>
    </citation>
    <scope>NUCLEOTIDE SEQUENCE [LARGE SCALE GENOMIC DNA]</scope>
</reference>
<feature type="domain" description="Methyltransferase" evidence="1">
    <location>
        <begin position="59"/>
        <end position="146"/>
    </location>
</feature>
<dbReference type="CDD" id="cd02440">
    <property type="entry name" value="AdoMet_MTases"/>
    <property type="match status" value="1"/>
</dbReference>